<name>A0A5P3A7Q5_9RHOB</name>
<dbReference type="EC" id="2.3.1.184" evidence="6"/>
<reference evidence="6 7" key="1">
    <citation type="submission" date="2018-08" db="EMBL/GenBank/DDBJ databases">
        <title>Genetic Globetrotter - A new plasmid hitch-hiking vast phylogenetic and geographic distances.</title>
        <authorList>
            <person name="Vollmers J."/>
            <person name="Petersen J."/>
        </authorList>
    </citation>
    <scope>NUCLEOTIDE SEQUENCE [LARGE SCALE GENOMIC DNA]</scope>
    <source>
        <strain evidence="6 7">DSM 26383</strain>
    </source>
</reference>
<keyword evidence="2 6" id="KW-0808">Transferase</keyword>
<dbReference type="GO" id="GO:0007165">
    <property type="term" value="P:signal transduction"/>
    <property type="evidence" value="ECO:0007669"/>
    <property type="project" value="TreeGrafter"/>
</dbReference>
<evidence type="ECO:0000256" key="1">
    <source>
        <dbReference type="ARBA" id="ARBA00022654"/>
    </source>
</evidence>
<dbReference type="PANTHER" id="PTHR39322">
    <property type="entry name" value="ACYL-HOMOSERINE-LACTONE SYNTHASE"/>
    <property type="match status" value="1"/>
</dbReference>
<protein>
    <submittedName>
        <fullName evidence="6">Acyl-homoserine-lactone synthase</fullName>
        <ecNumber evidence="6">2.3.1.184</ecNumber>
    </submittedName>
</protein>
<dbReference type="Pfam" id="PF00765">
    <property type="entry name" value="Autoind_synth"/>
    <property type="match status" value="1"/>
</dbReference>
<organism evidence="6 7">
    <name type="scientific">Roseovarius indicus</name>
    <dbReference type="NCBI Taxonomy" id="540747"/>
    <lineage>
        <taxon>Bacteria</taxon>
        <taxon>Pseudomonadati</taxon>
        <taxon>Pseudomonadota</taxon>
        <taxon>Alphaproteobacteria</taxon>
        <taxon>Rhodobacterales</taxon>
        <taxon>Roseobacteraceae</taxon>
        <taxon>Roseovarius</taxon>
    </lineage>
</organism>
<dbReference type="GO" id="GO:0009372">
    <property type="term" value="P:quorum sensing"/>
    <property type="evidence" value="ECO:0007669"/>
    <property type="project" value="UniProtKB-UniRule"/>
</dbReference>
<dbReference type="InterPro" id="IPR016181">
    <property type="entry name" value="Acyl_CoA_acyltransferase"/>
</dbReference>
<evidence type="ECO:0000256" key="5">
    <source>
        <dbReference type="PROSITE-ProRule" id="PRU00533"/>
    </source>
</evidence>
<dbReference type="SUPFAM" id="SSF55729">
    <property type="entry name" value="Acyl-CoA N-acyltransferases (Nat)"/>
    <property type="match status" value="1"/>
</dbReference>
<accession>A0A5P3A7Q5</accession>
<dbReference type="KEGG" id="rid:RIdsm_00061"/>
<gene>
    <name evidence="6" type="primary">lasI_1</name>
    <name evidence="6" type="ORF">RIdsm_00061</name>
</gene>
<evidence type="ECO:0000256" key="3">
    <source>
        <dbReference type="ARBA" id="ARBA00022691"/>
    </source>
</evidence>
<dbReference type="GO" id="GO:0061579">
    <property type="term" value="F:N-acyl homoserine lactone synthase activity"/>
    <property type="evidence" value="ECO:0007669"/>
    <property type="project" value="UniProtKB-EC"/>
</dbReference>
<evidence type="ECO:0000313" key="7">
    <source>
        <dbReference type="Proteomes" id="UP000325785"/>
    </source>
</evidence>
<comment type="similarity">
    <text evidence="5">Belongs to the autoinducer synthase family.</text>
</comment>
<evidence type="ECO:0000256" key="4">
    <source>
        <dbReference type="ARBA" id="ARBA00022929"/>
    </source>
</evidence>
<keyword evidence="3" id="KW-0949">S-adenosyl-L-methionine</keyword>
<evidence type="ECO:0000313" key="6">
    <source>
        <dbReference type="EMBL" id="QEW24285.1"/>
    </source>
</evidence>
<dbReference type="PANTHER" id="PTHR39322:SF1">
    <property type="entry name" value="ISOVALERYL-HOMOSERINE LACTONE SYNTHASE"/>
    <property type="match status" value="1"/>
</dbReference>
<keyword evidence="4 5" id="KW-0071">Autoinducer synthesis</keyword>
<dbReference type="AlphaFoldDB" id="A0A5P3A7Q5"/>
<dbReference type="PROSITE" id="PS51187">
    <property type="entry name" value="AUTOINDUCER_SYNTH_2"/>
    <property type="match status" value="1"/>
</dbReference>
<sequence>MGYQSVTNLQGRAKRVFPELEPAGGRQMVWHSDATPEPASKEAGRANFAKPPTLRATTLSVTNFHRHGELYAEFLKARKRVFIDGKGWDLPSTEGMEFDQYDTPLSRWIVVHEFGEVLAGIRLTPSTAQCGIYSYMLRDAQRGLLSDIPATVLHYRAPVSEKIWEAARLFVSDGQPASRRSLLQKTLLLSMARSAVEVGATQVIGIVPAVFQRWMSRIGMSALPIGPKMEIDGDRTQAAMMNVRALVEGLTNDG</sequence>
<dbReference type="Proteomes" id="UP000325785">
    <property type="component" value="Chromosome"/>
</dbReference>
<evidence type="ECO:0000256" key="2">
    <source>
        <dbReference type="ARBA" id="ARBA00022679"/>
    </source>
</evidence>
<dbReference type="Gene3D" id="3.40.630.30">
    <property type="match status" value="1"/>
</dbReference>
<dbReference type="EMBL" id="CP031598">
    <property type="protein sequence ID" value="QEW24285.1"/>
    <property type="molecule type" value="Genomic_DNA"/>
</dbReference>
<keyword evidence="1 5" id="KW-0673">Quorum sensing</keyword>
<dbReference type="InterPro" id="IPR001690">
    <property type="entry name" value="Autoind_synthase"/>
</dbReference>
<keyword evidence="6" id="KW-0012">Acyltransferase</keyword>
<proteinExistence type="inferred from homology"/>